<proteinExistence type="predicted"/>
<comment type="caution">
    <text evidence="1">The sequence shown here is derived from an EMBL/GenBank/DDBJ whole genome shotgun (WGS) entry which is preliminary data.</text>
</comment>
<dbReference type="PATRIC" id="fig|45073.5.peg.2950"/>
<evidence type="ECO:0000313" key="2">
    <source>
        <dbReference type="Proteomes" id="UP000054618"/>
    </source>
</evidence>
<sequence>MVLQSNIERSGFVDRSFRPVFNHLPTISTYLHNLARSDYPDAPTRHLYVTWLLQVIRGSYPSSLRNLASPGNQMFLPVTPT</sequence>
<keyword evidence="2" id="KW-1185">Reference proteome</keyword>
<organism evidence="1 2">
    <name type="scientific">Legionella quinlivanii</name>
    <dbReference type="NCBI Taxonomy" id="45073"/>
    <lineage>
        <taxon>Bacteria</taxon>
        <taxon>Pseudomonadati</taxon>
        <taxon>Pseudomonadota</taxon>
        <taxon>Gammaproteobacteria</taxon>
        <taxon>Legionellales</taxon>
        <taxon>Legionellaceae</taxon>
        <taxon>Legionella</taxon>
    </lineage>
</organism>
<dbReference type="STRING" id="45073.Lqui_2774"/>
<evidence type="ECO:0000313" key="1">
    <source>
        <dbReference type="EMBL" id="KTD45303.1"/>
    </source>
</evidence>
<reference evidence="1 2" key="1">
    <citation type="submission" date="2015-11" db="EMBL/GenBank/DDBJ databases">
        <title>Genomic analysis of 38 Legionella species identifies large and diverse effector repertoires.</title>
        <authorList>
            <person name="Burstein D."/>
            <person name="Amaro F."/>
            <person name="Zusman T."/>
            <person name="Lifshitz Z."/>
            <person name="Cohen O."/>
            <person name="Gilbert J.A."/>
            <person name="Pupko T."/>
            <person name="Shuman H.A."/>
            <person name="Segal G."/>
        </authorList>
    </citation>
    <scope>NUCLEOTIDE SEQUENCE [LARGE SCALE GENOMIC DNA]</scope>
    <source>
        <strain evidence="1 2">CDC#1442-AUS-E</strain>
    </source>
</reference>
<dbReference type="AlphaFoldDB" id="A0A0W0XL02"/>
<dbReference type="Proteomes" id="UP000054618">
    <property type="component" value="Unassembled WGS sequence"/>
</dbReference>
<protein>
    <submittedName>
        <fullName evidence="1">Uncharacterized protein</fullName>
    </submittedName>
</protein>
<name>A0A0W0XL02_9GAMM</name>
<dbReference type="EMBL" id="LNYS01000025">
    <property type="protein sequence ID" value="KTD45303.1"/>
    <property type="molecule type" value="Genomic_DNA"/>
</dbReference>
<gene>
    <name evidence="1" type="ORF">Lqui_2774</name>
</gene>
<accession>A0A0W0XL02</accession>